<dbReference type="STRING" id="1201294.BN140_0826"/>
<evidence type="ECO:0000259" key="1">
    <source>
        <dbReference type="PROSITE" id="PS51186"/>
    </source>
</evidence>
<keyword evidence="3" id="KW-1185">Reference proteome</keyword>
<dbReference type="Proteomes" id="UP000009007">
    <property type="component" value="Chromosome I"/>
</dbReference>
<dbReference type="InterPro" id="IPR016181">
    <property type="entry name" value="Acyl_CoA_acyltransferase"/>
</dbReference>
<organism evidence="2 3">
    <name type="scientific">Methanoculleus bourgensis (strain ATCC 43281 / DSM 3045 / OCM 15 / MS2)</name>
    <name type="common">Methanogenium bourgense</name>
    <dbReference type="NCBI Taxonomy" id="1201294"/>
    <lineage>
        <taxon>Archaea</taxon>
        <taxon>Methanobacteriati</taxon>
        <taxon>Methanobacteriota</taxon>
        <taxon>Stenosarchaea group</taxon>
        <taxon>Methanomicrobia</taxon>
        <taxon>Methanomicrobiales</taxon>
        <taxon>Methanomicrobiaceae</taxon>
        <taxon>Methanoculleus</taxon>
    </lineage>
</organism>
<dbReference type="PROSITE" id="PS51186">
    <property type="entry name" value="GNAT"/>
    <property type="match status" value="1"/>
</dbReference>
<protein>
    <submittedName>
        <fullName evidence="2">GCN5-related N-acetyltransferase</fullName>
    </submittedName>
</protein>
<accession>I7LLX8</accession>
<gene>
    <name evidence="2" type="ordered locus">BN140_0826</name>
</gene>
<name>I7LLX8_METBM</name>
<dbReference type="CDD" id="cd04301">
    <property type="entry name" value="NAT_SF"/>
    <property type="match status" value="1"/>
</dbReference>
<dbReference type="AlphaFoldDB" id="I7LLX8"/>
<dbReference type="HOGENOM" id="CLU_111442_0_0_2"/>
<dbReference type="PATRIC" id="fig|1201294.9.peg.903"/>
<dbReference type="BioCyc" id="MBOU1201294:BN140_RS04150-MONOMER"/>
<feature type="domain" description="N-acetyltransferase" evidence="1">
    <location>
        <begin position="1"/>
        <end position="129"/>
    </location>
</feature>
<reference evidence="3" key="1">
    <citation type="journal article" date="2012" name="J. Bacteriol.">
        <title>Complete genome sequence of the hydrogenotrophic, methanogenic archaeon Methanoculleus bourgensis strain MS2T, isolated from a sewage sludge digester.</title>
        <authorList>
            <person name="Maus I."/>
            <person name="Wibberg D."/>
            <person name="Stantscheff R."/>
            <person name="Eikmeyer F.G."/>
            <person name="Seffner A."/>
            <person name="Boelter J."/>
            <person name="Szczepanowski R."/>
            <person name="Blom J."/>
            <person name="Jaenicke S."/>
            <person name="Konig H."/>
            <person name="Puhler A."/>
            <person name="Schluter A."/>
        </authorList>
    </citation>
    <scope>NUCLEOTIDE SEQUENCE [LARGE SCALE GENOMIC DNA]</scope>
    <source>
        <strain evidence="3">ATCC 43281 / DSM 3045 / OCM 15 / MS2</strain>
    </source>
</reference>
<evidence type="ECO:0000313" key="3">
    <source>
        <dbReference type="Proteomes" id="UP000009007"/>
    </source>
</evidence>
<dbReference type="InterPro" id="IPR000182">
    <property type="entry name" value="GNAT_dom"/>
</dbReference>
<dbReference type="Pfam" id="PF00583">
    <property type="entry name" value="Acetyltransf_1"/>
    <property type="match status" value="1"/>
</dbReference>
<dbReference type="Gene3D" id="3.40.630.30">
    <property type="match status" value="1"/>
</dbReference>
<sequence>MKKEVRELKHEEFPLAEKVWTHYRNQKADPGRERIFGVFVDGALAATARCTRHPEGLEMDCVFTLDEYRGHGYAAEVVQRLLDECGSETIYIHSTLPLIGFYGKLGFVPIPEAKLPVSIRERFVFCFGEMAGCNVAPMMRNPVAGQPRPLPSAPCPLLHAAAFRQGRAGRTCSPADLRERDCASPDLCDGKPDVR</sequence>
<evidence type="ECO:0000313" key="2">
    <source>
        <dbReference type="EMBL" id="CCJ35749.1"/>
    </source>
</evidence>
<dbReference type="SUPFAM" id="SSF55729">
    <property type="entry name" value="Acyl-CoA N-acyltransferases (Nat)"/>
    <property type="match status" value="1"/>
</dbReference>
<dbReference type="KEGG" id="mbg:BN140_0826"/>
<proteinExistence type="predicted"/>
<dbReference type="EMBL" id="HE964772">
    <property type="protein sequence ID" value="CCJ35749.1"/>
    <property type="molecule type" value="Genomic_DNA"/>
</dbReference>
<dbReference type="GO" id="GO:0016747">
    <property type="term" value="F:acyltransferase activity, transferring groups other than amino-acyl groups"/>
    <property type="evidence" value="ECO:0007669"/>
    <property type="project" value="InterPro"/>
</dbReference>